<protein>
    <submittedName>
        <fullName evidence="1">Uncharacterized protein</fullName>
    </submittedName>
</protein>
<evidence type="ECO:0000313" key="1">
    <source>
        <dbReference type="EMBL" id="KAG2634941.1"/>
    </source>
</evidence>
<dbReference type="AlphaFoldDB" id="A0A8T0VDR0"/>
<accession>A0A8T0VDR0</accession>
<dbReference type="Proteomes" id="UP000823388">
    <property type="component" value="Chromosome 2N"/>
</dbReference>
<proteinExistence type="predicted"/>
<evidence type="ECO:0000313" key="2">
    <source>
        <dbReference type="Proteomes" id="UP000823388"/>
    </source>
</evidence>
<dbReference type="EMBL" id="CM029040">
    <property type="protein sequence ID" value="KAG2634941.1"/>
    <property type="molecule type" value="Genomic_DNA"/>
</dbReference>
<comment type="caution">
    <text evidence="1">The sequence shown here is derived from an EMBL/GenBank/DDBJ whole genome shotgun (WGS) entry which is preliminary data.</text>
</comment>
<reference evidence="1" key="1">
    <citation type="submission" date="2020-05" db="EMBL/GenBank/DDBJ databases">
        <title>WGS assembly of Panicum virgatum.</title>
        <authorList>
            <person name="Lovell J.T."/>
            <person name="Jenkins J."/>
            <person name="Shu S."/>
            <person name="Juenger T.E."/>
            <person name="Schmutz J."/>
        </authorList>
    </citation>
    <scope>NUCLEOTIDE SEQUENCE</scope>
    <source>
        <strain evidence="1">AP13</strain>
    </source>
</reference>
<keyword evidence="2" id="KW-1185">Reference proteome</keyword>
<organism evidence="1 2">
    <name type="scientific">Panicum virgatum</name>
    <name type="common">Blackwell switchgrass</name>
    <dbReference type="NCBI Taxonomy" id="38727"/>
    <lineage>
        <taxon>Eukaryota</taxon>
        <taxon>Viridiplantae</taxon>
        <taxon>Streptophyta</taxon>
        <taxon>Embryophyta</taxon>
        <taxon>Tracheophyta</taxon>
        <taxon>Spermatophyta</taxon>
        <taxon>Magnoliopsida</taxon>
        <taxon>Liliopsida</taxon>
        <taxon>Poales</taxon>
        <taxon>Poaceae</taxon>
        <taxon>PACMAD clade</taxon>
        <taxon>Panicoideae</taxon>
        <taxon>Panicodae</taxon>
        <taxon>Paniceae</taxon>
        <taxon>Panicinae</taxon>
        <taxon>Panicum</taxon>
        <taxon>Panicum sect. Hiantes</taxon>
    </lineage>
</organism>
<name>A0A8T0VDR0_PANVG</name>
<gene>
    <name evidence="1" type="ORF">PVAP13_2NG317500</name>
</gene>
<sequence>MNCERADFVAGLDGEPEQLELELSLVPVEPSGTVDEALPHTEQLAAQNVDWNILEISEIYDQYERRLEIIEDVQVFELLGLRDEEGNEEKARKSARVADKAGD</sequence>